<evidence type="ECO:0000256" key="6">
    <source>
        <dbReference type="SAM" id="SignalP"/>
    </source>
</evidence>
<dbReference type="Proteomes" id="UP001139333">
    <property type="component" value="Unassembled WGS sequence"/>
</dbReference>
<name>A0A9X1ZNT3_9GAMM</name>
<evidence type="ECO:0000313" key="8">
    <source>
        <dbReference type="Proteomes" id="UP001139333"/>
    </source>
</evidence>
<dbReference type="RefSeq" id="WP_248995550.1">
    <property type="nucleotide sequence ID" value="NZ_JAKIKP010000005.1"/>
</dbReference>
<organism evidence="7 8">
    <name type="scientific">Shewanella gaetbuli</name>
    <dbReference type="NCBI Taxonomy" id="220752"/>
    <lineage>
        <taxon>Bacteria</taxon>
        <taxon>Pseudomonadati</taxon>
        <taxon>Pseudomonadota</taxon>
        <taxon>Gammaproteobacteria</taxon>
        <taxon>Alteromonadales</taxon>
        <taxon>Shewanellaceae</taxon>
        <taxon>Shewanella</taxon>
    </lineage>
</organism>
<dbReference type="GO" id="GO:0030288">
    <property type="term" value="C:outer membrane-bounded periplasmic space"/>
    <property type="evidence" value="ECO:0007669"/>
    <property type="project" value="TreeGrafter"/>
</dbReference>
<evidence type="ECO:0000256" key="3">
    <source>
        <dbReference type="ARBA" id="ARBA00022729"/>
    </source>
</evidence>
<dbReference type="EMBL" id="JAKIKP010000005">
    <property type="protein sequence ID" value="MCL1142870.1"/>
    <property type="molecule type" value="Genomic_DNA"/>
</dbReference>
<proteinExistence type="inferred from homology"/>
<keyword evidence="4" id="KW-0574">Periplasm</keyword>
<dbReference type="PANTHER" id="PTHR38102">
    <property type="entry name" value="PERIPLASMIC CHAPERONE SPY"/>
    <property type="match status" value="1"/>
</dbReference>
<dbReference type="InterPro" id="IPR052211">
    <property type="entry name" value="Cpx_auxiliary_protein"/>
</dbReference>
<feature type="compositionally biased region" description="Basic residues" evidence="5">
    <location>
        <begin position="45"/>
        <end position="60"/>
    </location>
</feature>
<gene>
    <name evidence="7" type="ORF">L2672_09215</name>
</gene>
<evidence type="ECO:0000256" key="1">
    <source>
        <dbReference type="ARBA" id="ARBA00004418"/>
    </source>
</evidence>
<dbReference type="PANTHER" id="PTHR38102:SF1">
    <property type="entry name" value="PERIPLASMIC CHAPERONE SPY"/>
    <property type="match status" value="1"/>
</dbReference>
<dbReference type="Pfam" id="PF07813">
    <property type="entry name" value="LTXXQ"/>
    <property type="match status" value="1"/>
</dbReference>
<dbReference type="CDD" id="cd09916">
    <property type="entry name" value="CpxP_like"/>
    <property type="match status" value="1"/>
</dbReference>
<accession>A0A9X1ZNT3</accession>
<evidence type="ECO:0000256" key="4">
    <source>
        <dbReference type="ARBA" id="ARBA00022764"/>
    </source>
</evidence>
<feature type="region of interest" description="Disordered" evidence="5">
    <location>
        <begin position="26"/>
        <end position="60"/>
    </location>
</feature>
<evidence type="ECO:0000256" key="2">
    <source>
        <dbReference type="ARBA" id="ARBA00008441"/>
    </source>
</evidence>
<comment type="caution">
    <text evidence="7">The sequence shown here is derived from an EMBL/GenBank/DDBJ whole genome shotgun (WGS) entry which is preliminary data.</text>
</comment>
<comment type="similarity">
    <text evidence="2">Belongs to the CpxP/Spy family.</text>
</comment>
<comment type="subcellular location">
    <subcellularLocation>
        <location evidence="1">Periplasm</location>
    </subcellularLocation>
</comment>
<feature type="signal peptide" evidence="6">
    <location>
        <begin position="1"/>
        <end position="27"/>
    </location>
</feature>
<reference evidence="7" key="1">
    <citation type="submission" date="2022-01" db="EMBL/GenBank/DDBJ databases">
        <title>Whole genome-based taxonomy of the Shewanellaceae.</title>
        <authorList>
            <person name="Martin-Rodriguez A.J."/>
        </authorList>
    </citation>
    <scope>NUCLEOTIDE SEQUENCE</scope>
    <source>
        <strain evidence="7">DSM 16422</strain>
    </source>
</reference>
<dbReference type="PIRSF" id="PIRSF034445">
    <property type="entry name" value="CpxP_Spy"/>
    <property type="match status" value="1"/>
</dbReference>
<dbReference type="InterPro" id="IPR012899">
    <property type="entry name" value="LTXXQ"/>
</dbReference>
<dbReference type="GO" id="GO:0051082">
    <property type="term" value="F:unfolded protein binding"/>
    <property type="evidence" value="ECO:0007669"/>
    <property type="project" value="TreeGrafter"/>
</dbReference>
<dbReference type="AlphaFoldDB" id="A0A9X1ZNT3"/>
<keyword evidence="3 6" id="KW-0732">Signal</keyword>
<sequence>MKASSSFKAGLVALIASSALLVGPLHAETASSETDSGAKVEKQHEGKKHHRGHKKSSMHKMLRKLDLSDAQKAQVKTIVEKYKAQRPEKPSKEERTAHKAEMVSLLTAASFDEVTAQQMISQKQVREAEKMLQHMKMQNEIYQLLTPEQQAKFTERLEQGRTRR</sequence>
<keyword evidence="8" id="KW-1185">Reference proteome</keyword>
<evidence type="ECO:0000256" key="5">
    <source>
        <dbReference type="SAM" id="MobiDB-lite"/>
    </source>
</evidence>
<evidence type="ECO:0000313" key="7">
    <source>
        <dbReference type="EMBL" id="MCL1142870.1"/>
    </source>
</evidence>
<dbReference type="Gene3D" id="1.20.120.1490">
    <property type="match status" value="1"/>
</dbReference>
<feature type="chain" id="PRO_5040937685" evidence="6">
    <location>
        <begin position="28"/>
        <end position="164"/>
    </location>
</feature>
<protein>
    <submittedName>
        <fullName evidence="7">Spy/CpxP family protein refolding chaperone</fullName>
    </submittedName>
</protein>